<evidence type="ECO:0000313" key="2">
    <source>
        <dbReference type="Proteomes" id="UP000198661"/>
    </source>
</evidence>
<accession>A0A1I2QJ16</accession>
<sequence>MLSCPEEDLSSGPLITVSKKSRLKEEIVDGNRVGDLGCCRDSLLHPNRMSR</sequence>
<dbReference type="AlphaFoldDB" id="A0A1I2QJ16"/>
<organism evidence="1 2">
    <name type="scientific">Planifilum fulgidum</name>
    <dbReference type="NCBI Taxonomy" id="201973"/>
    <lineage>
        <taxon>Bacteria</taxon>
        <taxon>Bacillati</taxon>
        <taxon>Bacillota</taxon>
        <taxon>Bacilli</taxon>
        <taxon>Bacillales</taxon>
        <taxon>Thermoactinomycetaceae</taxon>
        <taxon>Planifilum</taxon>
    </lineage>
</organism>
<gene>
    <name evidence="1" type="ORF">SAMN04488025_12436</name>
</gene>
<reference evidence="1 2" key="1">
    <citation type="submission" date="2016-10" db="EMBL/GenBank/DDBJ databases">
        <authorList>
            <person name="de Groot N.N."/>
        </authorList>
    </citation>
    <scope>NUCLEOTIDE SEQUENCE [LARGE SCALE GENOMIC DNA]</scope>
    <source>
        <strain evidence="1 2">DSM 44945</strain>
    </source>
</reference>
<dbReference type="STRING" id="201973.SAMN04488025_12436"/>
<name>A0A1I2QJ16_9BACL</name>
<dbReference type="EMBL" id="FOOK01000024">
    <property type="protein sequence ID" value="SFG28308.1"/>
    <property type="molecule type" value="Genomic_DNA"/>
</dbReference>
<keyword evidence="2" id="KW-1185">Reference proteome</keyword>
<dbReference type="Proteomes" id="UP000198661">
    <property type="component" value="Unassembled WGS sequence"/>
</dbReference>
<protein>
    <submittedName>
        <fullName evidence="1">Uncharacterized protein</fullName>
    </submittedName>
</protein>
<evidence type="ECO:0000313" key="1">
    <source>
        <dbReference type="EMBL" id="SFG28308.1"/>
    </source>
</evidence>
<proteinExistence type="predicted"/>